<dbReference type="InterPro" id="IPR025364">
    <property type="entry name" value="DUF4268"/>
</dbReference>
<comment type="caution">
    <text evidence="2">The sequence shown here is derived from an EMBL/GenBank/DDBJ whole genome shotgun (WGS) entry which is preliminary data.</text>
</comment>
<dbReference type="Pfam" id="PF14088">
    <property type="entry name" value="DUF4268"/>
    <property type="match status" value="1"/>
</dbReference>
<name>A0ABW2Z5J4_9FLAO</name>
<proteinExistence type="predicted"/>
<dbReference type="RefSeq" id="WP_298262399.1">
    <property type="nucleotide sequence ID" value="NZ_JBHTIC010000008.1"/>
</dbReference>
<gene>
    <name evidence="2" type="ORF">ACFQZW_08285</name>
</gene>
<organism evidence="2 3">
    <name type="scientific">Lutibacter aestuarii</name>
    <dbReference type="NCBI Taxonomy" id="861111"/>
    <lineage>
        <taxon>Bacteria</taxon>
        <taxon>Pseudomonadati</taxon>
        <taxon>Bacteroidota</taxon>
        <taxon>Flavobacteriia</taxon>
        <taxon>Flavobacteriales</taxon>
        <taxon>Flavobacteriaceae</taxon>
        <taxon>Lutibacter</taxon>
    </lineage>
</organism>
<sequence>MFSKEEAAQLRKEFWTNFGKSFPRKWLLYNTKIKGFSFKFVADKKQALVCLDIESYDPIKNELLYEQLVDLKSVLKEQYLPSIIFDKQYQLENGKIIHRIYVAHNQIFNIHNKNTWQAAYEFFYKNMHQFEEFYEDFEDFIKRAIYE</sequence>
<evidence type="ECO:0000313" key="2">
    <source>
        <dbReference type="EMBL" id="MFD0762076.1"/>
    </source>
</evidence>
<accession>A0ABW2Z5J4</accession>
<feature type="domain" description="DUF4268" evidence="1">
    <location>
        <begin position="10"/>
        <end position="136"/>
    </location>
</feature>
<dbReference type="EMBL" id="JBHTIC010000008">
    <property type="protein sequence ID" value="MFD0762076.1"/>
    <property type="molecule type" value="Genomic_DNA"/>
</dbReference>
<keyword evidence="3" id="KW-1185">Reference proteome</keyword>
<dbReference type="Proteomes" id="UP001597032">
    <property type="component" value="Unassembled WGS sequence"/>
</dbReference>
<evidence type="ECO:0000259" key="1">
    <source>
        <dbReference type="Pfam" id="PF14088"/>
    </source>
</evidence>
<reference evidence="3" key="1">
    <citation type="journal article" date="2019" name="Int. J. Syst. Evol. Microbiol.">
        <title>The Global Catalogue of Microorganisms (GCM) 10K type strain sequencing project: providing services to taxonomists for standard genome sequencing and annotation.</title>
        <authorList>
            <consortium name="The Broad Institute Genomics Platform"/>
            <consortium name="The Broad Institute Genome Sequencing Center for Infectious Disease"/>
            <person name="Wu L."/>
            <person name="Ma J."/>
        </authorList>
    </citation>
    <scope>NUCLEOTIDE SEQUENCE [LARGE SCALE GENOMIC DNA]</scope>
    <source>
        <strain evidence="3">CCUG 60022</strain>
    </source>
</reference>
<protein>
    <submittedName>
        <fullName evidence="2">DUF4268 domain-containing protein</fullName>
    </submittedName>
</protein>
<evidence type="ECO:0000313" key="3">
    <source>
        <dbReference type="Proteomes" id="UP001597032"/>
    </source>
</evidence>